<evidence type="ECO:0000256" key="17">
    <source>
        <dbReference type="ARBA" id="ARBA00048623"/>
    </source>
</evidence>
<evidence type="ECO:0000313" key="20">
    <source>
        <dbReference type="EMBL" id="MRX53830.1"/>
    </source>
</evidence>
<evidence type="ECO:0000256" key="7">
    <source>
        <dbReference type="ARBA" id="ARBA00022475"/>
    </source>
</evidence>
<comment type="function">
    <text evidence="14 19">Joins adenosylcobinamide-GDP and alpha-ribazole to generate adenosylcobalamin (Ado-cobalamin). Also synthesizes adenosylcobalamin 5'-phosphate from adenosylcobinamide-GDP and alpha-ribazole 5'-phosphate.</text>
</comment>
<evidence type="ECO:0000256" key="15">
    <source>
        <dbReference type="ARBA" id="ARBA00032605"/>
    </source>
</evidence>
<keyword evidence="12 19" id="KW-1133">Transmembrane helix</keyword>
<name>A0A6I2M6P7_9BACI</name>
<dbReference type="NCBIfam" id="TIGR00317">
    <property type="entry name" value="cobS"/>
    <property type="match status" value="1"/>
</dbReference>
<organism evidence="20 21">
    <name type="scientific">Metabacillus idriensis</name>
    <dbReference type="NCBI Taxonomy" id="324768"/>
    <lineage>
        <taxon>Bacteria</taxon>
        <taxon>Bacillati</taxon>
        <taxon>Bacillota</taxon>
        <taxon>Bacilli</taxon>
        <taxon>Bacillales</taxon>
        <taxon>Bacillaceae</taxon>
        <taxon>Metabacillus</taxon>
    </lineage>
</organism>
<evidence type="ECO:0000256" key="16">
    <source>
        <dbReference type="ARBA" id="ARBA00032853"/>
    </source>
</evidence>
<feature type="transmembrane region" description="Helical" evidence="19">
    <location>
        <begin position="113"/>
        <end position="133"/>
    </location>
</feature>
<dbReference type="EMBL" id="WKKF01000001">
    <property type="protein sequence ID" value="MRX53830.1"/>
    <property type="molecule type" value="Genomic_DNA"/>
</dbReference>
<comment type="pathway">
    <text evidence="3 19">Cofactor biosynthesis; adenosylcobalamin biosynthesis; adenosylcobalamin from cob(II)yrinate a,c-diamide: step 7/7.</text>
</comment>
<gene>
    <name evidence="19 20" type="primary">cobS</name>
    <name evidence="20" type="ORF">GJU41_07580</name>
</gene>
<evidence type="ECO:0000256" key="9">
    <source>
        <dbReference type="ARBA" id="ARBA00022679"/>
    </source>
</evidence>
<comment type="cofactor">
    <cofactor evidence="1 19">
        <name>Mg(2+)</name>
        <dbReference type="ChEBI" id="CHEBI:18420"/>
    </cofactor>
</comment>
<keyword evidence="11 19" id="KW-0460">Magnesium</keyword>
<comment type="catalytic activity">
    <reaction evidence="17 19">
        <text>alpha-ribazole + adenosylcob(III)inamide-GDP = adenosylcob(III)alamin + GMP + H(+)</text>
        <dbReference type="Rhea" id="RHEA:16049"/>
        <dbReference type="ChEBI" id="CHEBI:10329"/>
        <dbReference type="ChEBI" id="CHEBI:15378"/>
        <dbReference type="ChEBI" id="CHEBI:18408"/>
        <dbReference type="ChEBI" id="CHEBI:58115"/>
        <dbReference type="ChEBI" id="CHEBI:60487"/>
        <dbReference type="EC" id="2.7.8.26"/>
    </reaction>
</comment>
<evidence type="ECO:0000256" key="4">
    <source>
        <dbReference type="ARBA" id="ARBA00010561"/>
    </source>
</evidence>
<proteinExistence type="inferred from homology"/>
<dbReference type="PANTHER" id="PTHR34148:SF1">
    <property type="entry name" value="ADENOSYLCOBINAMIDE-GDP RIBAZOLETRANSFERASE"/>
    <property type="match status" value="1"/>
</dbReference>
<dbReference type="GO" id="GO:0009236">
    <property type="term" value="P:cobalamin biosynthetic process"/>
    <property type="evidence" value="ECO:0007669"/>
    <property type="project" value="UniProtKB-UniRule"/>
</dbReference>
<dbReference type="UniPathway" id="UPA00148">
    <property type="reaction ID" value="UER00238"/>
</dbReference>
<keyword evidence="9 19" id="KW-0808">Transferase</keyword>
<accession>A0A6I2M6P7</accession>
<feature type="transmembrane region" description="Helical" evidence="19">
    <location>
        <begin position="181"/>
        <end position="212"/>
    </location>
</feature>
<reference evidence="20 21" key="1">
    <citation type="submission" date="2019-11" db="EMBL/GenBank/DDBJ databases">
        <title>Bacillus idriensis genome.</title>
        <authorList>
            <person name="Konopka E.N."/>
            <person name="Newman J.D."/>
        </authorList>
    </citation>
    <scope>NUCLEOTIDE SEQUENCE [LARGE SCALE GENOMIC DNA]</scope>
    <source>
        <strain evidence="20 21">DSM 19097</strain>
    </source>
</reference>
<dbReference type="PANTHER" id="PTHR34148">
    <property type="entry name" value="ADENOSYLCOBINAMIDE-GDP RIBAZOLETRANSFERASE"/>
    <property type="match status" value="1"/>
</dbReference>
<comment type="subcellular location">
    <subcellularLocation>
        <location evidence="2 19">Cell membrane</location>
        <topology evidence="2 19">Multi-pass membrane protein</topology>
    </subcellularLocation>
</comment>
<dbReference type="GO" id="GO:0005886">
    <property type="term" value="C:plasma membrane"/>
    <property type="evidence" value="ECO:0007669"/>
    <property type="project" value="UniProtKB-SubCell"/>
</dbReference>
<feature type="transmembrane region" description="Helical" evidence="19">
    <location>
        <begin position="140"/>
        <end position="161"/>
    </location>
</feature>
<keyword evidence="8 19" id="KW-0169">Cobalamin biosynthesis</keyword>
<feature type="transmembrane region" description="Helical" evidence="19">
    <location>
        <begin position="37"/>
        <end position="56"/>
    </location>
</feature>
<evidence type="ECO:0000256" key="6">
    <source>
        <dbReference type="ARBA" id="ARBA00015850"/>
    </source>
</evidence>
<dbReference type="RefSeq" id="WP_070877397.1">
    <property type="nucleotide sequence ID" value="NZ_CAJGAA010000001.1"/>
</dbReference>
<evidence type="ECO:0000256" key="13">
    <source>
        <dbReference type="ARBA" id="ARBA00023136"/>
    </source>
</evidence>
<dbReference type="EC" id="2.7.8.26" evidence="5 19"/>
<keyword evidence="21" id="KW-1185">Reference proteome</keyword>
<evidence type="ECO:0000256" key="11">
    <source>
        <dbReference type="ARBA" id="ARBA00022842"/>
    </source>
</evidence>
<dbReference type="AlphaFoldDB" id="A0A6I2M6P7"/>
<dbReference type="GO" id="GO:0051073">
    <property type="term" value="F:adenosylcobinamide-GDP ribazoletransferase activity"/>
    <property type="evidence" value="ECO:0007669"/>
    <property type="project" value="UniProtKB-UniRule"/>
</dbReference>
<evidence type="ECO:0000256" key="1">
    <source>
        <dbReference type="ARBA" id="ARBA00001946"/>
    </source>
</evidence>
<sequence length="252" mass="28338">MKKMMYGAILALQFLTRIPLPVNCPMDHKTLKWTLRFYPFAGFAIGGTLYLVYYLLNGLLPLYMLTLILLTLWVFLSGGLHLDGVMDVADAVGSNGSTEKKIEILKDSRAGSFAVLSAVFLLLWKSVLLYAVLEVNENILFLLAIPMMARFQALLQLFLFHPFQNKGMAHYWKQHLSKRDVIIAACLLLPFAAFPVTFSIMFCLQICFSYIFGKWAVKQFQGINGDTVGASIEGAELWNLAVLYSLFLLGMV</sequence>
<dbReference type="Pfam" id="PF02654">
    <property type="entry name" value="CobS"/>
    <property type="match status" value="1"/>
</dbReference>
<protein>
    <recommendedName>
        <fullName evidence="6 19">Adenosylcobinamide-GDP ribazoletransferase</fullName>
        <ecNumber evidence="5 19">2.7.8.26</ecNumber>
    </recommendedName>
    <alternativeName>
        <fullName evidence="16 19">Cobalamin synthase</fullName>
    </alternativeName>
    <alternativeName>
        <fullName evidence="15 19">Cobalamin-5'-phosphate synthase</fullName>
    </alternativeName>
</protein>
<dbReference type="GO" id="GO:0008818">
    <property type="term" value="F:cobalamin 5'-phosphate synthase activity"/>
    <property type="evidence" value="ECO:0007669"/>
    <property type="project" value="UniProtKB-UniRule"/>
</dbReference>
<comment type="similarity">
    <text evidence="4 19">Belongs to the CobS family.</text>
</comment>
<evidence type="ECO:0000256" key="5">
    <source>
        <dbReference type="ARBA" id="ARBA00013200"/>
    </source>
</evidence>
<evidence type="ECO:0000256" key="19">
    <source>
        <dbReference type="HAMAP-Rule" id="MF_00719"/>
    </source>
</evidence>
<keyword evidence="10 19" id="KW-0812">Transmembrane</keyword>
<evidence type="ECO:0000256" key="3">
    <source>
        <dbReference type="ARBA" id="ARBA00004663"/>
    </source>
</evidence>
<evidence type="ECO:0000256" key="10">
    <source>
        <dbReference type="ARBA" id="ARBA00022692"/>
    </source>
</evidence>
<keyword evidence="13 19" id="KW-0472">Membrane</keyword>
<evidence type="ECO:0000256" key="18">
    <source>
        <dbReference type="ARBA" id="ARBA00049504"/>
    </source>
</evidence>
<comment type="caution">
    <text evidence="20">The sequence shown here is derived from an EMBL/GenBank/DDBJ whole genome shotgun (WGS) entry which is preliminary data.</text>
</comment>
<evidence type="ECO:0000256" key="12">
    <source>
        <dbReference type="ARBA" id="ARBA00022989"/>
    </source>
</evidence>
<comment type="catalytic activity">
    <reaction evidence="18 19">
        <text>alpha-ribazole 5'-phosphate + adenosylcob(III)inamide-GDP = adenosylcob(III)alamin 5'-phosphate + GMP + H(+)</text>
        <dbReference type="Rhea" id="RHEA:23560"/>
        <dbReference type="ChEBI" id="CHEBI:15378"/>
        <dbReference type="ChEBI" id="CHEBI:57918"/>
        <dbReference type="ChEBI" id="CHEBI:58115"/>
        <dbReference type="ChEBI" id="CHEBI:60487"/>
        <dbReference type="ChEBI" id="CHEBI:60493"/>
        <dbReference type="EC" id="2.7.8.26"/>
    </reaction>
</comment>
<evidence type="ECO:0000256" key="14">
    <source>
        <dbReference type="ARBA" id="ARBA00025228"/>
    </source>
</evidence>
<dbReference type="InterPro" id="IPR003805">
    <property type="entry name" value="CobS"/>
</dbReference>
<feature type="transmembrane region" description="Helical" evidence="19">
    <location>
        <begin position="63"/>
        <end position="82"/>
    </location>
</feature>
<evidence type="ECO:0000256" key="8">
    <source>
        <dbReference type="ARBA" id="ARBA00022573"/>
    </source>
</evidence>
<dbReference type="Proteomes" id="UP000441585">
    <property type="component" value="Unassembled WGS sequence"/>
</dbReference>
<evidence type="ECO:0000313" key="21">
    <source>
        <dbReference type="Proteomes" id="UP000441585"/>
    </source>
</evidence>
<keyword evidence="7 19" id="KW-1003">Cell membrane</keyword>
<evidence type="ECO:0000256" key="2">
    <source>
        <dbReference type="ARBA" id="ARBA00004651"/>
    </source>
</evidence>
<dbReference type="HAMAP" id="MF_00719">
    <property type="entry name" value="CobS"/>
    <property type="match status" value="1"/>
</dbReference>